<evidence type="ECO:0008006" key="6">
    <source>
        <dbReference type="Google" id="ProtNLM"/>
    </source>
</evidence>
<dbReference type="Gene3D" id="2.130.10.130">
    <property type="entry name" value="Integrin alpha, N-terminal"/>
    <property type="match status" value="2"/>
</dbReference>
<dbReference type="PANTHER" id="PTHR46580">
    <property type="entry name" value="SENSOR KINASE-RELATED"/>
    <property type="match status" value="1"/>
</dbReference>
<keyword evidence="5" id="KW-1185">Reference proteome</keyword>
<accession>A0A518N336</accession>
<feature type="signal peptide" evidence="3">
    <location>
        <begin position="1"/>
        <end position="19"/>
    </location>
</feature>
<dbReference type="PANTHER" id="PTHR46580:SF2">
    <property type="entry name" value="MAM DOMAIN-CONTAINING PROTEIN"/>
    <property type="match status" value="1"/>
</dbReference>
<feature type="compositionally biased region" description="Low complexity" evidence="2">
    <location>
        <begin position="32"/>
        <end position="57"/>
    </location>
</feature>
<dbReference type="RefSeq" id="WP_144890973.1">
    <property type="nucleotide sequence ID" value="NZ_CP042218.1"/>
</dbReference>
<dbReference type="Pfam" id="PF13517">
    <property type="entry name" value="FG-GAP_3"/>
    <property type="match status" value="2"/>
</dbReference>
<reference evidence="4 5" key="1">
    <citation type="submission" date="2019-07" db="EMBL/GenBank/DDBJ databases">
        <title>Full genome sequence of Luteimonas sp. Gr-4.</title>
        <authorList>
            <person name="Im W.-T."/>
        </authorList>
    </citation>
    <scope>NUCLEOTIDE SEQUENCE [LARGE SCALE GENOMIC DNA]</scope>
    <source>
        <strain evidence="4 5">Gr-4</strain>
    </source>
</reference>
<protein>
    <recommendedName>
        <fullName evidence="6">VCBS repeat-containing protein</fullName>
    </recommendedName>
</protein>
<evidence type="ECO:0000256" key="2">
    <source>
        <dbReference type="SAM" id="MobiDB-lite"/>
    </source>
</evidence>
<dbReference type="Proteomes" id="UP000316584">
    <property type="component" value="Chromosome"/>
</dbReference>
<sequence length="794" mass="83956">MSSSLSTFLMVALGSVVLAACAPESQLSATASTGASEGASGLAPADAAAERATAAPPRLRPADDTIAGYADRGDLVGYDAVRTIQRRGAHTFYPVRVSEAHALDAIATGTLHVTGPDGRRIDLTYERHVEHPSGDWSWIGRDEHGMDGILTFGEKAVFGVLPYGEDDALRLTTNAGQTWMATTAKGVLSPLERRINAGLVGPDYRVPPPLPEPQGPRMAGAGKSVVAASAEPPATTTTVDVLLGYTPGFAGMLGGTSQAQTRLNHMVTVGNQAFTNSGVDVSLRLVGTLQVSYPDSGSNETALEQLTGSNGQTTVPIPAALQPLRNAREAYGADLVSLVRRFRDADQGGCGIAWLIGGAQTEIQPGHERFGYSAISDSNGMQAPDNGHYCRDETLVHELGHNLGSQHDIESARGTDGVLDPNEYGRYPYSFGLRTDAANGNFYTVMAYGTQGQTPWRVFSNPESTFCGGRPCGIVNQADNARSLRNTSPLIAAFRNSVAGGDTSAAENDVDGDGRSDVLFHNPVTREFSYRIMNGTAVVRAALIGNVGPGYTVAATGDFNGDGREDVVWTSAARDLYMWTGNGNTFQSVFFGTYPPGWQVVGAGDVDGDGRADLLFHNPGTREFSYRIMSGTIVVRAALITPVGPGYTVAATGDFNGDGLVDIVWTSAARDLFMWTGNGNTFQSVYFGSYPSGWQVVGAGDVDGDGRSDVMFHNPVTREFSYRIMNGTTVVRAALITPVGPGYTVAAIGDYNGDAMADVVWTSAARDLFMWTGNGNTFNSVFFGGYPANWGVVD</sequence>
<keyword evidence="1 3" id="KW-0732">Signal</keyword>
<dbReference type="InterPro" id="IPR024079">
    <property type="entry name" value="MetalloPept_cat_dom_sf"/>
</dbReference>
<dbReference type="KEGG" id="lug:FPZ22_04995"/>
<dbReference type="Gene3D" id="3.40.390.10">
    <property type="entry name" value="Collagenase (Catalytic Domain)"/>
    <property type="match status" value="1"/>
</dbReference>
<organism evidence="4 5">
    <name type="scientific">Luteimonas granuli</name>
    <dbReference type="NCBI Taxonomy" id="1176533"/>
    <lineage>
        <taxon>Bacteria</taxon>
        <taxon>Pseudomonadati</taxon>
        <taxon>Pseudomonadota</taxon>
        <taxon>Gammaproteobacteria</taxon>
        <taxon>Lysobacterales</taxon>
        <taxon>Lysobacteraceae</taxon>
        <taxon>Luteimonas</taxon>
    </lineage>
</organism>
<dbReference type="Pfam" id="PF13583">
    <property type="entry name" value="Reprolysin_4"/>
    <property type="match status" value="1"/>
</dbReference>
<evidence type="ECO:0000256" key="3">
    <source>
        <dbReference type="SAM" id="SignalP"/>
    </source>
</evidence>
<dbReference type="SUPFAM" id="SSF55486">
    <property type="entry name" value="Metalloproteases ('zincins'), catalytic domain"/>
    <property type="match status" value="1"/>
</dbReference>
<proteinExistence type="predicted"/>
<evidence type="ECO:0000313" key="5">
    <source>
        <dbReference type="Proteomes" id="UP000316584"/>
    </source>
</evidence>
<feature type="region of interest" description="Disordered" evidence="2">
    <location>
        <begin position="32"/>
        <end position="63"/>
    </location>
</feature>
<dbReference type="OrthoDB" id="1114329at2"/>
<dbReference type="InterPro" id="IPR028994">
    <property type="entry name" value="Integrin_alpha_N"/>
</dbReference>
<gene>
    <name evidence="4" type="ORF">FPZ22_04995</name>
</gene>
<dbReference type="EMBL" id="CP042218">
    <property type="protein sequence ID" value="QDW66330.1"/>
    <property type="molecule type" value="Genomic_DNA"/>
</dbReference>
<evidence type="ECO:0000313" key="4">
    <source>
        <dbReference type="EMBL" id="QDW66330.1"/>
    </source>
</evidence>
<name>A0A518N336_9GAMM</name>
<dbReference type="AlphaFoldDB" id="A0A518N336"/>
<dbReference type="InterPro" id="IPR013517">
    <property type="entry name" value="FG-GAP"/>
</dbReference>
<feature type="chain" id="PRO_5021923071" description="VCBS repeat-containing protein" evidence="3">
    <location>
        <begin position="20"/>
        <end position="794"/>
    </location>
</feature>
<evidence type="ECO:0000256" key="1">
    <source>
        <dbReference type="ARBA" id="ARBA00022729"/>
    </source>
</evidence>
<dbReference type="GO" id="GO:0008237">
    <property type="term" value="F:metallopeptidase activity"/>
    <property type="evidence" value="ECO:0007669"/>
    <property type="project" value="InterPro"/>
</dbReference>
<dbReference type="SUPFAM" id="SSF69318">
    <property type="entry name" value="Integrin alpha N-terminal domain"/>
    <property type="match status" value="1"/>
</dbReference>